<dbReference type="KEGG" id="sgrg:L0C25_17450"/>
<evidence type="ECO:0000313" key="7">
    <source>
        <dbReference type="EMBL" id="UYM04310.1"/>
    </source>
</evidence>
<dbReference type="PANTHER" id="PTHR23501">
    <property type="entry name" value="MAJOR FACILITATOR SUPERFAMILY"/>
    <property type="match status" value="1"/>
</dbReference>
<dbReference type="GO" id="GO:0005886">
    <property type="term" value="C:plasma membrane"/>
    <property type="evidence" value="ECO:0007669"/>
    <property type="project" value="UniProtKB-SubCell"/>
</dbReference>
<dbReference type="InterPro" id="IPR020846">
    <property type="entry name" value="MFS_dom"/>
</dbReference>
<dbReference type="GO" id="GO:0022857">
    <property type="term" value="F:transmembrane transporter activity"/>
    <property type="evidence" value="ECO:0007669"/>
    <property type="project" value="InterPro"/>
</dbReference>
<organism evidence="7 8">
    <name type="scientific">Solicola gregarius</name>
    <dbReference type="NCBI Taxonomy" id="2908642"/>
    <lineage>
        <taxon>Bacteria</taxon>
        <taxon>Bacillati</taxon>
        <taxon>Actinomycetota</taxon>
        <taxon>Actinomycetes</taxon>
        <taxon>Propionibacteriales</taxon>
        <taxon>Nocardioidaceae</taxon>
        <taxon>Solicola</taxon>
    </lineage>
</organism>
<sequence length="473" mass="48257">MSINESGNRTGSWAELFNRQHRAAVTVFAGGVALFSTNVYVTTSLLPNAVDDIGGGQFYAWAMTTFLIAAVFSSMLVSGLVSGRGARRAYHLALLLFGAGSVAAAAAPTMPILLAGRTLQGLGGGLLAGLGFAVVRQALPERLWKRAFGLMSAMWGVGNVIGPIIGGAFAELGQWRLAFVLLALAAVGIAWLAQRSLPATATSGSRDPIAVGALVLLAFATTAISVSSVVDSGAVRGALMVVAVLFVLGFVARERRASVRILPEVTYRRGPLMWIYLSLAILAIGSTTETFLPLFGQRLGGLSPLAAGLLGASLSWGWSASQIATSGITRERTVDALRVAGPLSLAVGLAAYAALQADDAGAVRIGAWFVALFIAGSGIGMAFGAWIPAAMASTPNPAEAQKAAAGINTVQLISNTFGSALAGVLVTAGGPETLGSARLLGVGYAALAALGVVIAVHAIRVGRNRHEPVGAGR</sequence>
<dbReference type="PANTHER" id="PTHR23501:SF154">
    <property type="entry name" value="MULTIDRUG-EFFLUX TRANSPORTER RV1634-RELATED"/>
    <property type="match status" value="1"/>
</dbReference>
<evidence type="ECO:0000256" key="5">
    <source>
        <dbReference type="SAM" id="Phobius"/>
    </source>
</evidence>
<feature type="transmembrane region" description="Helical" evidence="5">
    <location>
        <begin position="403"/>
        <end position="427"/>
    </location>
</feature>
<dbReference type="RefSeq" id="WP_271632983.1">
    <property type="nucleotide sequence ID" value="NZ_CP094970.1"/>
</dbReference>
<evidence type="ECO:0000313" key="8">
    <source>
        <dbReference type="Proteomes" id="UP001164390"/>
    </source>
</evidence>
<feature type="transmembrane region" description="Helical" evidence="5">
    <location>
        <begin position="147"/>
        <end position="169"/>
    </location>
</feature>
<evidence type="ECO:0000256" key="1">
    <source>
        <dbReference type="ARBA" id="ARBA00004651"/>
    </source>
</evidence>
<evidence type="ECO:0000259" key="6">
    <source>
        <dbReference type="PROSITE" id="PS50850"/>
    </source>
</evidence>
<keyword evidence="2 5" id="KW-0812">Transmembrane</keyword>
<dbReference type="SUPFAM" id="SSF103473">
    <property type="entry name" value="MFS general substrate transporter"/>
    <property type="match status" value="1"/>
</dbReference>
<dbReference type="Gene3D" id="1.20.1250.20">
    <property type="entry name" value="MFS general substrate transporter like domains"/>
    <property type="match status" value="1"/>
</dbReference>
<dbReference type="PRINTS" id="PR01036">
    <property type="entry name" value="TCRTETB"/>
</dbReference>
<dbReference type="InterPro" id="IPR036259">
    <property type="entry name" value="MFS_trans_sf"/>
</dbReference>
<feature type="transmembrane region" description="Helical" evidence="5">
    <location>
        <begin position="209"/>
        <end position="227"/>
    </location>
</feature>
<protein>
    <submittedName>
        <fullName evidence="7">MFS transporter</fullName>
    </submittedName>
</protein>
<feature type="transmembrane region" description="Helical" evidence="5">
    <location>
        <begin position="336"/>
        <end position="355"/>
    </location>
</feature>
<reference evidence="7" key="1">
    <citation type="submission" date="2022-01" db="EMBL/GenBank/DDBJ databases">
        <title>Nocardioidaceae gen. sp. A5X3R13.</title>
        <authorList>
            <person name="Lopez Marin M.A."/>
            <person name="Uhlik O."/>
        </authorList>
    </citation>
    <scope>NUCLEOTIDE SEQUENCE</scope>
    <source>
        <strain evidence="7">A5X3R13</strain>
    </source>
</reference>
<proteinExistence type="predicted"/>
<accession>A0AA46TFP4</accession>
<feature type="domain" description="Major facilitator superfamily (MFS) profile" evidence="6">
    <location>
        <begin position="24"/>
        <end position="463"/>
    </location>
</feature>
<feature type="transmembrane region" description="Helical" evidence="5">
    <location>
        <begin position="273"/>
        <end position="296"/>
    </location>
</feature>
<dbReference type="EMBL" id="CP094970">
    <property type="protein sequence ID" value="UYM04310.1"/>
    <property type="molecule type" value="Genomic_DNA"/>
</dbReference>
<feature type="transmembrane region" description="Helical" evidence="5">
    <location>
        <begin position="58"/>
        <end position="81"/>
    </location>
</feature>
<gene>
    <name evidence="7" type="ORF">L0C25_17450</name>
</gene>
<feature type="transmembrane region" description="Helical" evidence="5">
    <location>
        <begin position="93"/>
        <end position="113"/>
    </location>
</feature>
<feature type="transmembrane region" description="Helical" evidence="5">
    <location>
        <begin position="233"/>
        <end position="252"/>
    </location>
</feature>
<feature type="transmembrane region" description="Helical" evidence="5">
    <location>
        <begin position="302"/>
        <end position="324"/>
    </location>
</feature>
<keyword evidence="3 5" id="KW-1133">Transmembrane helix</keyword>
<feature type="transmembrane region" description="Helical" evidence="5">
    <location>
        <begin position="23"/>
        <end position="46"/>
    </location>
</feature>
<keyword evidence="4 5" id="KW-0472">Membrane</keyword>
<dbReference type="Proteomes" id="UP001164390">
    <property type="component" value="Chromosome"/>
</dbReference>
<name>A0AA46TFP4_9ACTN</name>
<feature type="transmembrane region" description="Helical" evidence="5">
    <location>
        <begin position="119"/>
        <end position="135"/>
    </location>
</feature>
<dbReference type="InterPro" id="IPR011701">
    <property type="entry name" value="MFS"/>
</dbReference>
<feature type="transmembrane region" description="Helical" evidence="5">
    <location>
        <begin position="439"/>
        <end position="459"/>
    </location>
</feature>
<comment type="subcellular location">
    <subcellularLocation>
        <location evidence="1">Cell membrane</location>
        <topology evidence="1">Multi-pass membrane protein</topology>
    </subcellularLocation>
</comment>
<dbReference type="Gene3D" id="1.20.1720.10">
    <property type="entry name" value="Multidrug resistance protein D"/>
    <property type="match status" value="1"/>
</dbReference>
<feature type="transmembrane region" description="Helical" evidence="5">
    <location>
        <begin position="175"/>
        <end position="193"/>
    </location>
</feature>
<keyword evidence="8" id="KW-1185">Reference proteome</keyword>
<evidence type="ECO:0000256" key="2">
    <source>
        <dbReference type="ARBA" id="ARBA00022692"/>
    </source>
</evidence>
<evidence type="ECO:0000256" key="4">
    <source>
        <dbReference type="ARBA" id="ARBA00023136"/>
    </source>
</evidence>
<dbReference type="PROSITE" id="PS50850">
    <property type="entry name" value="MFS"/>
    <property type="match status" value="1"/>
</dbReference>
<dbReference type="AlphaFoldDB" id="A0AA46TFP4"/>
<evidence type="ECO:0000256" key="3">
    <source>
        <dbReference type="ARBA" id="ARBA00022989"/>
    </source>
</evidence>
<dbReference type="Pfam" id="PF07690">
    <property type="entry name" value="MFS_1"/>
    <property type="match status" value="1"/>
</dbReference>
<feature type="transmembrane region" description="Helical" evidence="5">
    <location>
        <begin position="367"/>
        <end position="391"/>
    </location>
</feature>